<organism evidence="1 2">
    <name type="scientific">Pirellula staleyi (strain ATCC 27377 / DSM 6068 / ICPB 4128)</name>
    <name type="common">Pirella staleyi</name>
    <dbReference type="NCBI Taxonomy" id="530564"/>
    <lineage>
        <taxon>Bacteria</taxon>
        <taxon>Pseudomonadati</taxon>
        <taxon>Planctomycetota</taxon>
        <taxon>Planctomycetia</taxon>
        <taxon>Pirellulales</taxon>
        <taxon>Pirellulaceae</taxon>
        <taxon>Pirellula</taxon>
    </lineage>
</organism>
<dbReference type="EMBL" id="CP001848">
    <property type="protein sequence ID" value="ADB15809.1"/>
    <property type="molecule type" value="Genomic_DNA"/>
</dbReference>
<dbReference type="Proteomes" id="UP000001887">
    <property type="component" value="Chromosome"/>
</dbReference>
<evidence type="ECO:0000313" key="2">
    <source>
        <dbReference type="Proteomes" id="UP000001887"/>
    </source>
</evidence>
<dbReference type="KEGG" id="psl:Psta_1126"/>
<protein>
    <submittedName>
        <fullName evidence="1">Uncharacterized protein</fullName>
    </submittedName>
</protein>
<sequence>MKLIDAWATGKGAMSATIDPTVGSLPKCYASNRLQPNGRLANLIAT</sequence>
<proteinExistence type="predicted"/>
<dbReference type="AlphaFoldDB" id="D2R8Y2"/>
<accession>D2R8Y2</accession>
<gene>
    <name evidence="1" type="ordered locus">Psta_1126</name>
</gene>
<keyword evidence="2" id="KW-1185">Reference proteome</keyword>
<evidence type="ECO:0000313" key="1">
    <source>
        <dbReference type="EMBL" id="ADB15809.1"/>
    </source>
</evidence>
<dbReference type="HOGENOM" id="CLU_3187118_0_0_0"/>
<name>D2R8Y2_PIRSD</name>
<reference evidence="1 2" key="1">
    <citation type="journal article" date="2009" name="Stand. Genomic Sci.">
        <title>Complete genome sequence of Pirellula staleyi type strain (ATCC 27377).</title>
        <authorList>
            <person name="Clum A."/>
            <person name="Tindall B.J."/>
            <person name="Sikorski J."/>
            <person name="Ivanova N."/>
            <person name="Mavrommatis K."/>
            <person name="Lucas S."/>
            <person name="Glavina del Rio T."/>
            <person name="Nolan M."/>
            <person name="Chen F."/>
            <person name="Tice H."/>
            <person name="Pitluck S."/>
            <person name="Cheng J.F."/>
            <person name="Chertkov O."/>
            <person name="Brettin T."/>
            <person name="Han C."/>
            <person name="Detter J.C."/>
            <person name="Kuske C."/>
            <person name="Bruce D."/>
            <person name="Goodwin L."/>
            <person name="Ovchinikova G."/>
            <person name="Pati A."/>
            <person name="Mikhailova N."/>
            <person name="Chen A."/>
            <person name="Palaniappan K."/>
            <person name="Land M."/>
            <person name="Hauser L."/>
            <person name="Chang Y.J."/>
            <person name="Jeffries C.D."/>
            <person name="Chain P."/>
            <person name="Rohde M."/>
            <person name="Goker M."/>
            <person name="Bristow J."/>
            <person name="Eisen J.A."/>
            <person name="Markowitz V."/>
            <person name="Hugenholtz P."/>
            <person name="Kyrpides N.C."/>
            <person name="Klenk H.P."/>
            <person name="Lapidus A."/>
        </authorList>
    </citation>
    <scope>NUCLEOTIDE SEQUENCE [LARGE SCALE GENOMIC DNA]</scope>
    <source>
        <strain evidence="2">ATCC 27377 / DSM 6068 / ICPB 4128</strain>
    </source>
</reference>